<dbReference type="PANTHER" id="PTHR30435">
    <property type="entry name" value="FLAGELLAR PROTEIN"/>
    <property type="match status" value="1"/>
</dbReference>
<evidence type="ECO:0000313" key="13">
    <source>
        <dbReference type="Proteomes" id="UP000175989"/>
    </source>
</evidence>
<dbReference type="SUPFAM" id="SSF117143">
    <property type="entry name" value="Flagellar hook protein flgE"/>
    <property type="match status" value="1"/>
</dbReference>
<evidence type="ECO:0000259" key="11">
    <source>
        <dbReference type="Pfam" id="PF22692"/>
    </source>
</evidence>
<evidence type="ECO:0000256" key="7">
    <source>
        <dbReference type="NCBIfam" id="TIGR02488"/>
    </source>
</evidence>
<keyword evidence="12" id="KW-0966">Cell projection</keyword>
<keyword evidence="12" id="KW-0969">Cilium</keyword>
<evidence type="ECO:0000259" key="10">
    <source>
        <dbReference type="Pfam" id="PF06429"/>
    </source>
</evidence>
<dbReference type="Pfam" id="PF06429">
    <property type="entry name" value="Flg_bbr_C"/>
    <property type="match status" value="1"/>
</dbReference>
<keyword evidence="4 8" id="KW-0975">Bacterial flagellum</keyword>
<protein>
    <recommendedName>
        <fullName evidence="3 7">Flagellar basal-body rod protein FlgG</fullName>
    </recommendedName>
    <alternativeName>
        <fullName evidence="6 8">Distal rod protein</fullName>
    </alternativeName>
</protein>
<keyword evidence="13" id="KW-1185">Reference proteome</keyword>
<dbReference type="RefSeq" id="WP_167359031.1">
    <property type="nucleotide sequence ID" value="NZ_LROM01000052.1"/>
</dbReference>
<dbReference type="GO" id="GO:0071978">
    <property type="term" value="P:bacterial-type flagellum-dependent swarming motility"/>
    <property type="evidence" value="ECO:0007669"/>
    <property type="project" value="TreeGrafter"/>
</dbReference>
<sequence>MNPAMWISKTGVQAQDQKLQAIANNLANANTIGFKRDRVVFEDLFYTVGQQPGAQVADNNTLAPSGVQLGNGVHMVGTQKVFTNGSLQTTGRELDVAVMGNGFLSVRQPSGETAYTRAGQLQIDANGILVNAHGLPLIPQITVPDNATALTIGEDGTVSAKIAGTATPSQLGQLTLTSFINPTGLMALGENLYAETASSGTPTEGAPGTAQWGKIKQGTLEGSNVQVVEEMVDMIAAQRTYEMNTKVLSAADNMLQYLASAAR</sequence>
<dbReference type="PATRIC" id="fig|762836.4.peg.982"/>
<gene>
    <name evidence="12" type="primary">flgG_1</name>
    <name evidence="12" type="ORF">DUPY_09320</name>
</gene>
<comment type="caution">
    <text evidence="12">The sequence shown here is derived from an EMBL/GenBank/DDBJ whole genome shotgun (WGS) entry which is preliminary data.</text>
</comment>
<dbReference type="Proteomes" id="UP000175989">
    <property type="component" value="Unassembled WGS sequence"/>
</dbReference>
<proteinExistence type="inferred from homology"/>
<dbReference type="InterPro" id="IPR037925">
    <property type="entry name" value="FlgE/F/G-like"/>
</dbReference>
<accession>A0A1E7X5Z6</accession>
<comment type="subunit">
    <text evidence="5 8">The basal body constitutes a major portion of the flagellar organelle and consists of four rings (L,P,S, and M) mounted on a central rod. The rod consists of about 26 subunits of FlgG in the distal portion, and FlgB, FlgC and FlgF are thought to build up the proximal portion of the rod with about 6 subunits each.</text>
</comment>
<feature type="domain" description="Flagellar basal-body/hook protein C-terminal" evidence="10">
    <location>
        <begin position="216"/>
        <end position="260"/>
    </location>
</feature>
<comment type="subcellular location">
    <subcellularLocation>
        <location evidence="1 8">Bacterial flagellum basal body</location>
    </subcellularLocation>
</comment>
<dbReference type="Pfam" id="PF22692">
    <property type="entry name" value="LlgE_F_G_D1"/>
    <property type="match status" value="1"/>
</dbReference>
<reference evidence="13" key="1">
    <citation type="journal article" date="2016" name="Front. Microbiol.">
        <title>Molecular Keys to the Janthinobacterium and Duganella spp. Interaction with the Plant Pathogen Fusarium graminearum.</title>
        <authorList>
            <person name="Haack F.S."/>
            <person name="Poehlein A."/>
            <person name="Kroger C."/>
            <person name="Voigt C.A."/>
            <person name="Piepenbring M."/>
            <person name="Bode H.B."/>
            <person name="Daniel R."/>
            <person name="Schafer W."/>
            <person name="Streit W.R."/>
        </authorList>
    </citation>
    <scope>NUCLEOTIDE SEQUENCE [LARGE SCALE GENOMIC DNA]</scope>
    <source>
        <strain evidence="13">T54</strain>
    </source>
</reference>
<evidence type="ECO:0000259" key="9">
    <source>
        <dbReference type="Pfam" id="PF00460"/>
    </source>
</evidence>
<feature type="domain" description="Flagellar hook protein FlgE/F/G-like D1" evidence="11">
    <location>
        <begin position="97"/>
        <end position="160"/>
    </location>
</feature>
<evidence type="ECO:0000256" key="2">
    <source>
        <dbReference type="ARBA" id="ARBA00009677"/>
    </source>
</evidence>
<evidence type="ECO:0000256" key="3">
    <source>
        <dbReference type="ARBA" id="ARBA00017948"/>
    </source>
</evidence>
<dbReference type="GO" id="GO:0009426">
    <property type="term" value="C:bacterial-type flagellum basal body, distal rod"/>
    <property type="evidence" value="ECO:0007669"/>
    <property type="project" value="UniProtKB-UniRule"/>
</dbReference>
<evidence type="ECO:0000313" key="12">
    <source>
        <dbReference type="EMBL" id="OFA08026.1"/>
    </source>
</evidence>
<keyword evidence="12" id="KW-0282">Flagellum</keyword>
<dbReference type="InterPro" id="IPR010930">
    <property type="entry name" value="Flg_bb/hook_C_dom"/>
</dbReference>
<evidence type="ECO:0000256" key="4">
    <source>
        <dbReference type="ARBA" id="ARBA00023143"/>
    </source>
</evidence>
<dbReference type="InterPro" id="IPR001444">
    <property type="entry name" value="Flag_bb_rod_N"/>
</dbReference>
<evidence type="ECO:0000256" key="5">
    <source>
        <dbReference type="ARBA" id="ARBA00025933"/>
    </source>
</evidence>
<dbReference type="NCBIfam" id="TIGR02488">
    <property type="entry name" value="flgG_G_neg"/>
    <property type="match status" value="1"/>
</dbReference>
<comment type="similarity">
    <text evidence="2 8">Belongs to the flagella basal body rod proteins family.</text>
</comment>
<name>A0A1E7X5Z6_9BURK</name>
<dbReference type="Pfam" id="PF00460">
    <property type="entry name" value="Flg_bb_rod"/>
    <property type="match status" value="1"/>
</dbReference>
<dbReference type="NCBIfam" id="TIGR03506">
    <property type="entry name" value="FlgEFG_subfam"/>
    <property type="match status" value="2"/>
</dbReference>
<dbReference type="InterPro" id="IPR019776">
    <property type="entry name" value="Flagellar_basal_body_rod_CS"/>
</dbReference>
<evidence type="ECO:0000256" key="8">
    <source>
        <dbReference type="RuleBase" id="RU362116"/>
    </source>
</evidence>
<dbReference type="PROSITE" id="PS00588">
    <property type="entry name" value="FLAGELLA_BB_ROD"/>
    <property type="match status" value="1"/>
</dbReference>
<feature type="domain" description="Flagellar basal body rod protein N-terminal" evidence="9">
    <location>
        <begin position="10"/>
        <end position="35"/>
    </location>
</feature>
<evidence type="ECO:0000256" key="1">
    <source>
        <dbReference type="ARBA" id="ARBA00004117"/>
    </source>
</evidence>
<dbReference type="PANTHER" id="PTHR30435:SF19">
    <property type="entry name" value="FLAGELLAR BASAL-BODY ROD PROTEIN FLGG"/>
    <property type="match status" value="1"/>
</dbReference>
<dbReference type="InterPro" id="IPR012834">
    <property type="entry name" value="FlgG_G_neg"/>
</dbReference>
<dbReference type="AlphaFoldDB" id="A0A1E7X5Z6"/>
<organism evidence="12 13">
    <name type="scientific">Duganella phyllosphaerae</name>
    <dbReference type="NCBI Taxonomy" id="762836"/>
    <lineage>
        <taxon>Bacteria</taxon>
        <taxon>Pseudomonadati</taxon>
        <taxon>Pseudomonadota</taxon>
        <taxon>Betaproteobacteria</taxon>
        <taxon>Burkholderiales</taxon>
        <taxon>Oxalobacteraceae</taxon>
        <taxon>Telluria group</taxon>
        <taxon>Duganella</taxon>
    </lineage>
</organism>
<dbReference type="InterPro" id="IPR053967">
    <property type="entry name" value="LlgE_F_G-like_D1"/>
</dbReference>
<evidence type="ECO:0000256" key="6">
    <source>
        <dbReference type="ARBA" id="ARBA00032912"/>
    </source>
</evidence>
<dbReference type="InterPro" id="IPR020013">
    <property type="entry name" value="Flagellar_FlgE/F/G"/>
</dbReference>
<dbReference type="EMBL" id="LROM01000052">
    <property type="protein sequence ID" value="OFA08026.1"/>
    <property type="molecule type" value="Genomic_DNA"/>
</dbReference>